<reference evidence="1 2" key="1">
    <citation type="submission" date="2011-01" db="EMBL/GenBank/DDBJ databases">
        <authorList>
            <person name="Weinstock G."/>
            <person name="Sodergren E."/>
            <person name="Clifton S."/>
            <person name="Fulton L."/>
            <person name="Fulton B."/>
            <person name="Courtney L."/>
            <person name="Fronick C."/>
            <person name="Harrison M."/>
            <person name="Strong C."/>
            <person name="Farmer C."/>
            <person name="Delahaunty K."/>
            <person name="Markovic C."/>
            <person name="Hall O."/>
            <person name="Minx P."/>
            <person name="Tomlinson C."/>
            <person name="Mitreva M."/>
            <person name="Hou S."/>
            <person name="Chen J."/>
            <person name="Wollam A."/>
            <person name="Pepin K.H."/>
            <person name="Johnson M."/>
            <person name="Bhonagiri V."/>
            <person name="Zhang X."/>
            <person name="Suruliraj S."/>
            <person name="Warren W."/>
            <person name="Chinwalla A."/>
            <person name="Mardis E.R."/>
            <person name="Wilson R.K."/>
        </authorList>
    </citation>
    <scope>NUCLEOTIDE SEQUENCE [LARGE SCALE GENOMIC DNA]</scope>
    <source>
        <strain evidence="1 2">YIT 12067</strain>
    </source>
</reference>
<organism evidence="1 2">
    <name type="scientific">Phascolarctobacterium succinatutens YIT 12067</name>
    <dbReference type="NCBI Taxonomy" id="626939"/>
    <lineage>
        <taxon>Bacteria</taxon>
        <taxon>Bacillati</taxon>
        <taxon>Bacillota</taxon>
        <taxon>Negativicutes</taxon>
        <taxon>Acidaminococcales</taxon>
        <taxon>Acidaminococcaceae</taxon>
        <taxon>Phascolarctobacterium</taxon>
    </lineage>
</organism>
<dbReference type="EMBL" id="AEVN01000045">
    <property type="protein sequence ID" value="EFY04876.1"/>
    <property type="molecule type" value="Genomic_DNA"/>
</dbReference>
<evidence type="ECO:0000313" key="1">
    <source>
        <dbReference type="EMBL" id="EFY04876.1"/>
    </source>
</evidence>
<dbReference type="AlphaFoldDB" id="E8LE57"/>
<comment type="caution">
    <text evidence="1">The sequence shown here is derived from an EMBL/GenBank/DDBJ whole genome shotgun (WGS) entry which is preliminary data.</text>
</comment>
<gene>
    <name evidence="1" type="ORF">HMPREF9443_01128</name>
</gene>
<keyword evidence="2" id="KW-1185">Reference proteome</keyword>
<dbReference type="Proteomes" id="UP000004923">
    <property type="component" value="Unassembled WGS sequence"/>
</dbReference>
<protein>
    <submittedName>
        <fullName evidence="1">Uncharacterized protein</fullName>
    </submittedName>
</protein>
<accession>E8LE57</accession>
<evidence type="ECO:0000313" key="2">
    <source>
        <dbReference type="Proteomes" id="UP000004923"/>
    </source>
</evidence>
<name>E8LE57_9FIRM</name>
<dbReference type="HOGENOM" id="CLU_733318_0_0_9"/>
<sequence>MQKATVSRAFAKRAPFLLLLSGTKEVYQKDEEKHVIFLSTFQNLKNIPKIPPPPTRNHPFGWGAFTLFRLHYSCKQSAVKQAAGSGGIDMLKESWKNILLGALLLTGLTMLLGSDSSDKKADSLLAMPKAEAAAMPAYEQEYMKIVEGVCDYLTTGNTAGLPAQGLIGFEELEGHNDPGQGVSSVGYTLQDINNDKVPELIFGLIDYPEGKGYYGRDIYAVYTFVDGKIKFVDEGWSRSRLRLLPQDMLSKRTCIDDNDMEWMLEMKDLLRDGSLRQGQTFYTKVEDGRCNVYRKYLDLNDTFVTQKTSMHFDDMMNIDLGAQKLELLPLAEYSSRGFKGLVMQHLNCMGLHELQDNRVDLSAYEHVYVDNPSQGAEVLFSSNTSLASFEVLDLQSDSSRVIYSKGLLKPEEKLVLHLESFETDPELDYENVIKNGICFRDDTGSLRKFAIRAKVMDGSVYLEEID</sequence>
<proteinExistence type="predicted"/>